<comment type="caution">
    <text evidence="2">The sequence shown here is derived from an EMBL/GenBank/DDBJ whole genome shotgun (WGS) entry which is preliminary data.</text>
</comment>
<sequence length="577" mass="64197">MGWSFKKAVAGIRHSGPKTVEQPDGNLYDSLRIGPNGIRLLKIQPATSLNSPVIATLVTAKRSDSMTKYDALSYMWGNHNERGTIYVNGQPMDVTRSLHTALRYLRLPREEVVIWADAICINQTDTQEKSVQVGKMNEIYTQARSVRIWLGEAGPDTDLGMSVINSCSVKMSDGEIIGNLFRNQKSGMGLVDILSRPYWFRTWMFQEIVLARRAFVHCGTSVADWSMFIRADFVIAHISRTGRLRYEWAANLLNAFSNITRFTIPPSNLKDIDTVLMSTRGLQATESRDKLYGLMGVCDLAKYITVDYSKSARDVYVEFTRNFSQRTGDLRLLCTAGPWDDRNGKDMGLPSWVPDFRGNEGVEPGFVAAAHDKTFDACKGHRFGQAGQDGYDDGVLTVEGFVIDTIETTMPWSVGDAGRKQLFERLGIANNRGEMLGAIPLDQRNVPNVSTWLGYDPEIDFKLLTEEYMNLRKSKPGALDEYRARFVGEVNASRGIEVTGFKSVGNYIGRTTHAGKVGDVVAVLHGSQFPVVLRQLGSRKGPRYQYIGPCYAKGLMFGEAIDAAEAQGMKVSRLALV</sequence>
<dbReference type="PANTHER" id="PTHR24148">
    <property type="entry name" value="ANKYRIN REPEAT DOMAIN-CONTAINING PROTEIN 39 HOMOLOG-RELATED"/>
    <property type="match status" value="1"/>
</dbReference>
<proteinExistence type="predicted"/>
<dbReference type="PANTHER" id="PTHR24148:SF64">
    <property type="entry name" value="HETEROKARYON INCOMPATIBILITY DOMAIN-CONTAINING PROTEIN"/>
    <property type="match status" value="1"/>
</dbReference>
<name>A0AAD9YJR9_COLKA</name>
<dbReference type="InterPro" id="IPR052895">
    <property type="entry name" value="HetReg/Transcr_Mod"/>
</dbReference>
<dbReference type="InterPro" id="IPR010730">
    <property type="entry name" value="HET"/>
</dbReference>
<gene>
    <name evidence="2" type="ORF">CKAH01_14610</name>
</gene>
<accession>A0AAD9YJR9</accession>
<feature type="domain" description="Heterokaryon incompatibility" evidence="1">
    <location>
        <begin position="69"/>
        <end position="207"/>
    </location>
</feature>
<organism evidence="2 3">
    <name type="scientific">Colletotrichum kahawae</name>
    <name type="common">Coffee berry disease fungus</name>
    <dbReference type="NCBI Taxonomy" id="34407"/>
    <lineage>
        <taxon>Eukaryota</taxon>
        <taxon>Fungi</taxon>
        <taxon>Dikarya</taxon>
        <taxon>Ascomycota</taxon>
        <taxon>Pezizomycotina</taxon>
        <taxon>Sordariomycetes</taxon>
        <taxon>Hypocreomycetidae</taxon>
        <taxon>Glomerellales</taxon>
        <taxon>Glomerellaceae</taxon>
        <taxon>Colletotrichum</taxon>
        <taxon>Colletotrichum gloeosporioides species complex</taxon>
    </lineage>
</organism>
<evidence type="ECO:0000313" key="2">
    <source>
        <dbReference type="EMBL" id="KAK2770639.1"/>
    </source>
</evidence>
<evidence type="ECO:0000313" key="3">
    <source>
        <dbReference type="Proteomes" id="UP001281614"/>
    </source>
</evidence>
<dbReference type="EMBL" id="VYYT01000091">
    <property type="protein sequence ID" value="KAK2770639.1"/>
    <property type="molecule type" value="Genomic_DNA"/>
</dbReference>
<dbReference type="Pfam" id="PF26639">
    <property type="entry name" value="Het-6_barrel"/>
    <property type="match status" value="1"/>
</dbReference>
<reference evidence="2" key="1">
    <citation type="submission" date="2023-02" db="EMBL/GenBank/DDBJ databases">
        <title>Colletotrichum kahawae CIFC_Que2 genome sequencing and assembly.</title>
        <authorList>
            <person name="Baroncelli R."/>
        </authorList>
    </citation>
    <scope>NUCLEOTIDE SEQUENCE</scope>
    <source>
        <strain evidence="2">CIFC_Que2</strain>
    </source>
</reference>
<keyword evidence="3" id="KW-1185">Reference proteome</keyword>
<dbReference type="AlphaFoldDB" id="A0AAD9YJR9"/>
<dbReference type="Pfam" id="PF06985">
    <property type="entry name" value="HET"/>
    <property type="match status" value="1"/>
</dbReference>
<dbReference type="Proteomes" id="UP001281614">
    <property type="component" value="Unassembled WGS sequence"/>
</dbReference>
<protein>
    <submittedName>
        <fullName evidence="2">Ankyrin and HET domain-containing protein</fullName>
    </submittedName>
</protein>
<evidence type="ECO:0000259" key="1">
    <source>
        <dbReference type="Pfam" id="PF06985"/>
    </source>
</evidence>